<dbReference type="InterPro" id="IPR036890">
    <property type="entry name" value="HATPase_C_sf"/>
</dbReference>
<dbReference type="Gene3D" id="1.10.287.130">
    <property type="match status" value="1"/>
</dbReference>
<dbReference type="PANTHER" id="PTHR43711">
    <property type="entry name" value="TWO-COMPONENT HISTIDINE KINASE"/>
    <property type="match status" value="1"/>
</dbReference>
<gene>
    <name evidence="9" type="ORF">GCM10023093_07820</name>
</gene>
<dbReference type="SMART" id="SM00387">
    <property type="entry name" value="HATPase_c"/>
    <property type="match status" value="1"/>
</dbReference>
<dbReference type="InterPro" id="IPR036097">
    <property type="entry name" value="HisK_dim/P_sf"/>
</dbReference>
<dbReference type="SUPFAM" id="SSF47384">
    <property type="entry name" value="Homodimeric domain of signal transducing histidine kinase"/>
    <property type="match status" value="1"/>
</dbReference>
<keyword evidence="6" id="KW-0902">Two-component regulatory system</keyword>
<keyword evidence="7" id="KW-1133">Transmembrane helix</keyword>
<keyword evidence="3" id="KW-0597">Phosphoprotein</keyword>
<evidence type="ECO:0000256" key="7">
    <source>
        <dbReference type="SAM" id="Phobius"/>
    </source>
</evidence>
<dbReference type="PANTHER" id="PTHR43711:SF1">
    <property type="entry name" value="HISTIDINE KINASE 1"/>
    <property type="match status" value="1"/>
</dbReference>
<evidence type="ECO:0000256" key="2">
    <source>
        <dbReference type="ARBA" id="ARBA00012438"/>
    </source>
</evidence>
<keyword evidence="4" id="KW-0808">Transferase</keyword>
<dbReference type="CDD" id="cd00082">
    <property type="entry name" value="HisKA"/>
    <property type="match status" value="1"/>
</dbReference>
<evidence type="ECO:0000313" key="10">
    <source>
        <dbReference type="Proteomes" id="UP001500067"/>
    </source>
</evidence>
<dbReference type="InterPro" id="IPR003661">
    <property type="entry name" value="HisK_dim/P_dom"/>
</dbReference>
<evidence type="ECO:0000259" key="8">
    <source>
        <dbReference type="PROSITE" id="PS50109"/>
    </source>
</evidence>
<dbReference type="SMART" id="SM00388">
    <property type="entry name" value="HisKA"/>
    <property type="match status" value="1"/>
</dbReference>
<dbReference type="SUPFAM" id="SSF55874">
    <property type="entry name" value="ATPase domain of HSP90 chaperone/DNA topoisomerase II/histidine kinase"/>
    <property type="match status" value="1"/>
</dbReference>
<dbReference type="Proteomes" id="UP001500067">
    <property type="component" value="Unassembled WGS sequence"/>
</dbReference>
<evidence type="ECO:0000313" key="9">
    <source>
        <dbReference type="EMBL" id="GAA4462030.1"/>
    </source>
</evidence>
<feature type="domain" description="Histidine kinase" evidence="8">
    <location>
        <begin position="130"/>
        <end position="350"/>
    </location>
</feature>
<keyword evidence="7" id="KW-0812">Transmembrane</keyword>
<evidence type="ECO:0000256" key="6">
    <source>
        <dbReference type="ARBA" id="ARBA00023012"/>
    </source>
</evidence>
<organism evidence="9 10">
    <name type="scientific">Nemorincola caseinilytica</name>
    <dbReference type="NCBI Taxonomy" id="2054315"/>
    <lineage>
        <taxon>Bacteria</taxon>
        <taxon>Pseudomonadati</taxon>
        <taxon>Bacteroidota</taxon>
        <taxon>Chitinophagia</taxon>
        <taxon>Chitinophagales</taxon>
        <taxon>Chitinophagaceae</taxon>
        <taxon>Nemorincola</taxon>
    </lineage>
</organism>
<dbReference type="InterPro" id="IPR050736">
    <property type="entry name" value="Sensor_HK_Regulatory"/>
</dbReference>
<evidence type="ECO:0000256" key="3">
    <source>
        <dbReference type="ARBA" id="ARBA00022553"/>
    </source>
</evidence>
<comment type="catalytic activity">
    <reaction evidence="1">
        <text>ATP + protein L-histidine = ADP + protein N-phospho-L-histidine.</text>
        <dbReference type="EC" id="2.7.13.3"/>
    </reaction>
</comment>
<sequence>MSLLSSKNLSPGLLSSITAAITAIANALMSMLISNIWYVPLIVFGVTFIISYLLYYYTLQRFIYRKIKLIYKFIYQTKATRREEYFYENVLPQKSIEEVSEDVQKWASQKKDEIELLKANEQFRKEFLMNLAHELRTPIFSVQGYVDTLLGGALSDPNVNIKFLSNASKSIDRLVRLVDDLDEISKLESGKIPLIQEAFSIQELIKEVYEELLFKAKDKHINLLMKKGTERPLFVYADKQKIKQVLVNLVDNAIKYGNEKGSVIAGCYEVDEKNVYIEISDDGPGIAEEHMPRIFERFYRADRSRARAIGGTGLGLAIVKHIVEAHGQTVTARSKPGVGSSFGFTLDTATT</sequence>
<evidence type="ECO:0000256" key="4">
    <source>
        <dbReference type="ARBA" id="ARBA00022679"/>
    </source>
</evidence>
<dbReference type="Gene3D" id="3.30.565.10">
    <property type="entry name" value="Histidine kinase-like ATPase, C-terminal domain"/>
    <property type="match status" value="1"/>
</dbReference>
<dbReference type="InterPro" id="IPR003594">
    <property type="entry name" value="HATPase_dom"/>
</dbReference>
<keyword evidence="10" id="KW-1185">Reference proteome</keyword>
<dbReference type="EC" id="2.7.13.3" evidence="2"/>
<evidence type="ECO:0000256" key="1">
    <source>
        <dbReference type="ARBA" id="ARBA00000085"/>
    </source>
</evidence>
<protein>
    <recommendedName>
        <fullName evidence="2">histidine kinase</fullName>
        <ecNumber evidence="2">2.7.13.3</ecNumber>
    </recommendedName>
</protein>
<dbReference type="InterPro" id="IPR004358">
    <property type="entry name" value="Sig_transdc_His_kin-like_C"/>
</dbReference>
<dbReference type="Pfam" id="PF00512">
    <property type="entry name" value="HisKA"/>
    <property type="match status" value="1"/>
</dbReference>
<accession>A0ABP8N977</accession>
<dbReference type="CDD" id="cd00075">
    <property type="entry name" value="HATPase"/>
    <property type="match status" value="1"/>
</dbReference>
<dbReference type="PROSITE" id="PS50109">
    <property type="entry name" value="HIS_KIN"/>
    <property type="match status" value="1"/>
</dbReference>
<dbReference type="EMBL" id="BAABFA010000006">
    <property type="protein sequence ID" value="GAA4462030.1"/>
    <property type="molecule type" value="Genomic_DNA"/>
</dbReference>
<dbReference type="InterPro" id="IPR005467">
    <property type="entry name" value="His_kinase_dom"/>
</dbReference>
<dbReference type="RefSeq" id="WP_345078848.1">
    <property type="nucleotide sequence ID" value="NZ_BAABFA010000006.1"/>
</dbReference>
<keyword evidence="9" id="KW-0067">ATP-binding</keyword>
<name>A0ABP8N977_9BACT</name>
<dbReference type="PRINTS" id="PR00344">
    <property type="entry name" value="BCTRLSENSOR"/>
</dbReference>
<feature type="transmembrane region" description="Helical" evidence="7">
    <location>
        <begin position="12"/>
        <end position="31"/>
    </location>
</feature>
<proteinExistence type="predicted"/>
<keyword evidence="7" id="KW-0472">Membrane</keyword>
<feature type="transmembrane region" description="Helical" evidence="7">
    <location>
        <begin position="37"/>
        <end position="58"/>
    </location>
</feature>
<keyword evidence="5" id="KW-0418">Kinase</keyword>
<keyword evidence="9" id="KW-0547">Nucleotide-binding</keyword>
<reference evidence="10" key="1">
    <citation type="journal article" date="2019" name="Int. J. Syst. Evol. Microbiol.">
        <title>The Global Catalogue of Microorganisms (GCM) 10K type strain sequencing project: providing services to taxonomists for standard genome sequencing and annotation.</title>
        <authorList>
            <consortium name="The Broad Institute Genomics Platform"/>
            <consortium name="The Broad Institute Genome Sequencing Center for Infectious Disease"/>
            <person name="Wu L."/>
            <person name="Ma J."/>
        </authorList>
    </citation>
    <scope>NUCLEOTIDE SEQUENCE [LARGE SCALE GENOMIC DNA]</scope>
    <source>
        <strain evidence="10">JCM 32105</strain>
    </source>
</reference>
<comment type="caution">
    <text evidence="9">The sequence shown here is derived from an EMBL/GenBank/DDBJ whole genome shotgun (WGS) entry which is preliminary data.</text>
</comment>
<dbReference type="GO" id="GO:0005524">
    <property type="term" value="F:ATP binding"/>
    <property type="evidence" value="ECO:0007669"/>
    <property type="project" value="UniProtKB-KW"/>
</dbReference>
<dbReference type="Pfam" id="PF02518">
    <property type="entry name" value="HATPase_c"/>
    <property type="match status" value="1"/>
</dbReference>
<evidence type="ECO:0000256" key="5">
    <source>
        <dbReference type="ARBA" id="ARBA00022777"/>
    </source>
</evidence>